<evidence type="ECO:0000313" key="3">
    <source>
        <dbReference type="Proteomes" id="UP001175000"/>
    </source>
</evidence>
<dbReference type="Proteomes" id="UP001175000">
    <property type="component" value="Unassembled WGS sequence"/>
</dbReference>
<feature type="region of interest" description="Disordered" evidence="1">
    <location>
        <begin position="188"/>
        <end position="216"/>
    </location>
</feature>
<keyword evidence="3" id="KW-1185">Reference proteome</keyword>
<accession>A0AA39WPB7</accession>
<evidence type="ECO:0000313" key="2">
    <source>
        <dbReference type="EMBL" id="KAK0618915.1"/>
    </source>
</evidence>
<name>A0AA39WPB7_9PEZI</name>
<dbReference type="EMBL" id="JAULSU010000004">
    <property type="protein sequence ID" value="KAK0618915.1"/>
    <property type="molecule type" value="Genomic_DNA"/>
</dbReference>
<gene>
    <name evidence="2" type="ORF">B0T14DRAFT_584163</name>
</gene>
<organism evidence="2 3">
    <name type="scientific">Immersiella caudata</name>
    <dbReference type="NCBI Taxonomy" id="314043"/>
    <lineage>
        <taxon>Eukaryota</taxon>
        <taxon>Fungi</taxon>
        <taxon>Dikarya</taxon>
        <taxon>Ascomycota</taxon>
        <taxon>Pezizomycotina</taxon>
        <taxon>Sordariomycetes</taxon>
        <taxon>Sordariomycetidae</taxon>
        <taxon>Sordariales</taxon>
        <taxon>Lasiosphaeriaceae</taxon>
        <taxon>Immersiella</taxon>
    </lineage>
</organism>
<proteinExistence type="predicted"/>
<sequence length="803" mass="89168">MLFSNTSSALSLNPCGNPTFQPPIYTLDNINVVKSFRSDGGADENNVRVNFDGTLNFTLSDVANNYSLSCSWGQRSDRGVAPRGYGKDRGDWGYNNCVDPITGEAPPSESRVATLLNLDIQGLLRNQSPQSPVRIAQYWWDPPYQAHAEVSVDVTCPQVGSRNSAAPCNVTQKVASAKAQWVPRGTLFPGTKQLERRSTTPPSNKGIDPPPSRDCSDVSLSYPDWTIQELTYKEPESWSNATATASFNMSLTHRPTGVRMRCQWGADVGVTEIWTAVSTLVMVTLCKTEGADSLNSSSSLKAIFDTSAKELSLEQRWKCGDAAGLPLYCSSRICTLDTPFLVEGRLMSPVQYFTPKKYRAPEGLENPGCLRISQSFSQWSSPLTISRFLWQATTVAETTHFGGASSASPGYPMPYNRTLVAVIKNAATNTEASCAFDDAALDGETDRWWPCFRDRQTQDLHQRPLQRTVETWIQFSAKSGRLRVNQTWYCNSENGASTYKITGTAMLPKTRGTGSPSGLLCGNGTNAVYGVACPQRIWITGESCDYTYTAQWCTLGDREGYPSSPWQQTIPIQSIDTVRIPAGDLTEPEPSPDVWSCTVASLGRGPVKWTLQMADWVDFFSLTDWFGWIGHLTPYMNTMFLFDLNSTVFSGIPTTPAIKDGLIRGVGHSLEENGPFLTPGMQVFDPSRVYRNDKLDDWWGPGWKFYHGLDWDVRLDLSTGYMELNHSWYCDDKNLDTPIVFNGTWNGYLPLECKWEFPGPRTGEIVREGMVCRFKGGKREVVVTPTVTSTVLGRRIPDLIRQD</sequence>
<evidence type="ECO:0000256" key="1">
    <source>
        <dbReference type="SAM" id="MobiDB-lite"/>
    </source>
</evidence>
<protein>
    <submittedName>
        <fullName evidence="2">Uncharacterized protein</fullName>
    </submittedName>
</protein>
<reference evidence="2" key="1">
    <citation type="submission" date="2023-06" db="EMBL/GenBank/DDBJ databases">
        <title>Genome-scale phylogeny and comparative genomics of the fungal order Sordariales.</title>
        <authorList>
            <consortium name="Lawrence Berkeley National Laboratory"/>
            <person name="Hensen N."/>
            <person name="Bonometti L."/>
            <person name="Westerberg I."/>
            <person name="Brannstrom I.O."/>
            <person name="Guillou S."/>
            <person name="Cros-Aarteil S."/>
            <person name="Calhoun S."/>
            <person name="Haridas S."/>
            <person name="Kuo A."/>
            <person name="Mondo S."/>
            <person name="Pangilinan J."/>
            <person name="Riley R."/>
            <person name="Labutti K."/>
            <person name="Andreopoulos B."/>
            <person name="Lipzen A."/>
            <person name="Chen C."/>
            <person name="Yanf M."/>
            <person name="Daum C."/>
            <person name="Ng V."/>
            <person name="Clum A."/>
            <person name="Steindorff A."/>
            <person name="Ohm R."/>
            <person name="Martin F."/>
            <person name="Silar P."/>
            <person name="Natvig D."/>
            <person name="Lalanne C."/>
            <person name="Gautier V."/>
            <person name="Ament-Velasquez S.L."/>
            <person name="Kruys A."/>
            <person name="Hutchinson M.I."/>
            <person name="Powell A.J."/>
            <person name="Barry K."/>
            <person name="Miller A.N."/>
            <person name="Grigoriev I.V."/>
            <person name="Debuchy R."/>
            <person name="Gladieux P."/>
            <person name="Thoren M.H."/>
            <person name="Johannesson H."/>
        </authorList>
    </citation>
    <scope>NUCLEOTIDE SEQUENCE</scope>
    <source>
        <strain evidence="2">CBS 606.72</strain>
    </source>
</reference>
<dbReference type="AlphaFoldDB" id="A0AA39WPB7"/>
<comment type="caution">
    <text evidence="2">The sequence shown here is derived from an EMBL/GenBank/DDBJ whole genome shotgun (WGS) entry which is preliminary data.</text>
</comment>